<evidence type="ECO:0000256" key="6">
    <source>
        <dbReference type="ARBA" id="ARBA00022813"/>
    </source>
</evidence>
<comment type="subcellular location">
    <subcellularLocation>
        <location evidence="9">Cytoplasm</location>
    </subcellularLocation>
</comment>
<dbReference type="Pfam" id="PF00227">
    <property type="entry name" value="Proteasome"/>
    <property type="match status" value="1"/>
</dbReference>
<dbReference type="InterPro" id="IPR000243">
    <property type="entry name" value="Pept_T1A_subB"/>
</dbReference>
<evidence type="ECO:0000256" key="2">
    <source>
        <dbReference type="ARBA" id="ARBA00022490"/>
    </source>
</evidence>
<organism evidence="11 12">
    <name type="scientific">miscellaneous Crenarchaeota group-1 archaeon SG8-32-3</name>
    <dbReference type="NCBI Taxonomy" id="1685125"/>
    <lineage>
        <taxon>Archaea</taxon>
        <taxon>Candidatus Bathyarchaeota</taxon>
        <taxon>MCG-1</taxon>
    </lineage>
</organism>
<dbReference type="GO" id="GO:0004298">
    <property type="term" value="F:threonine-type endopeptidase activity"/>
    <property type="evidence" value="ECO:0007669"/>
    <property type="project" value="UniProtKB-UniRule"/>
</dbReference>
<dbReference type="InterPro" id="IPR001353">
    <property type="entry name" value="Proteasome_sua/b"/>
</dbReference>
<keyword evidence="5 9" id="KW-0378">Hydrolase</keyword>
<comment type="catalytic activity">
    <reaction evidence="1 9">
        <text>Cleavage of peptide bonds with very broad specificity.</text>
        <dbReference type="EC" id="3.4.25.1"/>
    </reaction>
</comment>
<dbReference type="PANTHER" id="PTHR32194">
    <property type="entry name" value="METALLOPROTEASE TLDD"/>
    <property type="match status" value="1"/>
</dbReference>
<evidence type="ECO:0000256" key="5">
    <source>
        <dbReference type="ARBA" id="ARBA00022801"/>
    </source>
</evidence>
<evidence type="ECO:0000256" key="8">
    <source>
        <dbReference type="ARBA" id="ARBA00023145"/>
    </source>
</evidence>
<feature type="chain" id="PRO_5023301079" description="Proteasome subunit beta" evidence="9">
    <location>
        <begin position="15"/>
        <end position="212"/>
    </location>
</feature>
<dbReference type="HAMAP" id="MF_02113_A">
    <property type="entry name" value="Proteasome_B_A"/>
    <property type="match status" value="1"/>
</dbReference>
<dbReference type="InterPro" id="IPR029055">
    <property type="entry name" value="Ntn_hydrolases_N"/>
</dbReference>
<protein>
    <recommendedName>
        <fullName evidence="9">Proteasome subunit beta</fullName>
        <ecNumber evidence="9">3.4.25.1</ecNumber>
    </recommendedName>
    <alternativeName>
        <fullName evidence="9">20S proteasome beta subunit</fullName>
    </alternativeName>
    <alternativeName>
        <fullName evidence="9">Proteasome core protein PsmB</fullName>
    </alternativeName>
</protein>
<keyword evidence="7 9" id="KW-0647">Proteasome</keyword>
<reference evidence="12" key="1">
    <citation type="submission" date="2015-06" db="EMBL/GenBank/DDBJ databases">
        <title>New insights into the roles of widespread benthic archaea in carbon and nitrogen cycling.</title>
        <authorList>
            <person name="Lazar C.S."/>
            <person name="Baker B.J."/>
            <person name="Seitz K.W."/>
            <person name="Hyde A.S."/>
            <person name="Dick G.J."/>
            <person name="Hinrichs K.-U."/>
            <person name="Teske A.P."/>
        </authorList>
    </citation>
    <scope>NUCLEOTIDE SEQUENCE [LARGE SCALE GENOMIC DNA]</scope>
</reference>
<comment type="function">
    <text evidence="9">Component of the proteasome core, a large protease complex with broad specificity involved in protein degradation.</text>
</comment>
<dbReference type="InterPro" id="IPR019983">
    <property type="entry name" value="Pept_T1A_Psome_bsu_arc"/>
</dbReference>
<evidence type="ECO:0000256" key="7">
    <source>
        <dbReference type="ARBA" id="ARBA00022942"/>
    </source>
</evidence>
<comment type="activity regulation">
    <text evidence="9">The formation of the proteasomal ATPase PAN-20S proteasome complex, via the docking of the C-termini of PAN into the intersubunit pockets in the alpha-rings, triggers opening of the gate for substrate entry. Interconversion between the open-gate and close-gate conformations leads to a dynamic regulation of the 20S proteasome proteolysis activity.</text>
</comment>
<keyword evidence="2 9" id="KW-0963">Cytoplasm</keyword>
<dbReference type="PANTHER" id="PTHR32194:SF0">
    <property type="entry name" value="ATP-DEPENDENT PROTEASE SUBUNIT HSLV"/>
    <property type="match status" value="1"/>
</dbReference>
<evidence type="ECO:0000256" key="1">
    <source>
        <dbReference type="ARBA" id="ARBA00001198"/>
    </source>
</evidence>
<evidence type="ECO:0000313" key="12">
    <source>
        <dbReference type="Proteomes" id="UP000054016"/>
    </source>
</evidence>
<dbReference type="Gene3D" id="3.60.20.10">
    <property type="entry name" value="Glutamine Phosphoribosylpyrophosphate, subunit 1, domain 1"/>
    <property type="match status" value="1"/>
</dbReference>
<dbReference type="NCBIfam" id="TIGR03634">
    <property type="entry name" value="arc_protsome_B"/>
    <property type="match status" value="1"/>
</dbReference>
<dbReference type="FunFam" id="3.60.20.10:FF:000049">
    <property type="entry name" value="Proteasome subunit beta"/>
    <property type="match status" value="1"/>
</dbReference>
<dbReference type="PATRIC" id="fig|1685125.3.peg.620"/>
<dbReference type="CDD" id="cd03764">
    <property type="entry name" value="proteasome_beta_archeal"/>
    <property type="match status" value="1"/>
</dbReference>
<evidence type="ECO:0000313" key="11">
    <source>
        <dbReference type="EMBL" id="KON31531.1"/>
    </source>
</evidence>
<keyword evidence="8 9" id="KW-0865">Zymogen</keyword>
<dbReference type="EMBL" id="LFWV01000033">
    <property type="protein sequence ID" value="KON31531.1"/>
    <property type="molecule type" value="Genomic_DNA"/>
</dbReference>
<keyword evidence="4 9" id="KW-0888">Threonine protease</keyword>
<name>A0A0M0BTM7_9ARCH</name>
<comment type="caution">
    <text evidence="11">The sequence shown here is derived from an EMBL/GenBank/DDBJ whole genome shotgun (WGS) entry which is preliminary data.</text>
</comment>
<comment type="subunit">
    <text evidence="9">The 20S proteasome core is composed of 14 alpha and 14 beta subunits that assemble into four stacked heptameric rings, resulting in a barrel-shaped structure. The two inner rings, each composed of seven catalytic beta subunits, are sandwiched by two outer rings, each composed of seven alpha subunits. The catalytic chamber with the active sites is on the inside of the barrel. Has a gated structure, the ends of the cylinder being occluded by the N-termini of the alpha-subunits. Is capped at one or both ends by the proteasome regulatory ATPase, PAN.</text>
</comment>
<dbReference type="EC" id="3.4.25.1" evidence="9"/>
<dbReference type="InterPro" id="IPR023333">
    <property type="entry name" value="Proteasome_suB-type"/>
</dbReference>
<gene>
    <name evidence="9" type="primary">psmB</name>
    <name evidence="11" type="ORF">AC478_02705</name>
</gene>
<feature type="active site" description="Nucleophile" evidence="9 10">
    <location>
        <position position="15"/>
    </location>
</feature>
<dbReference type="Proteomes" id="UP000054016">
    <property type="component" value="Unassembled WGS sequence"/>
</dbReference>
<proteinExistence type="inferred from homology"/>
<accession>A0A0M0BTM7</accession>
<dbReference type="PROSITE" id="PS51476">
    <property type="entry name" value="PROTEASOME_BETA_2"/>
    <property type="match status" value="1"/>
</dbReference>
<dbReference type="GO" id="GO:0019774">
    <property type="term" value="C:proteasome core complex, beta-subunit complex"/>
    <property type="evidence" value="ECO:0007669"/>
    <property type="project" value="UniProtKB-UniRule"/>
</dbReference>
<dbReference type="GO" id="GO:0005737">
    <property type="term" value="C:cytoplasm"/>
    <property type="evidence" value="ECO:0007669"/>
    <property type="project" value="UniProtKB-SubCell"/>
</dbReference>
<evidence type="ECO:0000256" key="10">
    <source>
        <dbReference type="PIRSR" id="PIRSR600243-1"/>
    </source>
</evidence>
<feature type="propeptide" id="PRO_5005727709" description="Removed in mature form; by autocatalysis" evidence="9">
    <location>
        <begin position="1"/>
        <end position="14"/>
    </location>
</feature>
<comment type="similarity">
    <text evidence="9">Belongs to the peptidase T1B family.</text>
</comment>
<keyword evidence="3 9" id="KW-0645">Protease</keyword>
<keyword evidence="6 9" id="KW-0068">Autocatalytic cleavage</keyword>
<evidence type="ECO:0000256" key="4">
    <source>
        <dbReference type="ARBA" id="ARBA00022698"/>
    </source>
</evidence>
<sequence length="212" mass="22984">MTQNNAANKLVLKGTTTVGVVCKDGVILASDTRVTMGYYVAHKFGKKVYQIDDHLGMTIAGTVADAQRVVDILAANAKLYKIKMNRPIPVSAAARLVANLLFSARYLPLATQVLVGGVDTTGPHVFNLDPYGSLTEEKFVSTGSGSPVAYGVLEDRYRENMLIKEVLPTIVKAVNSAMKRDIASGNSYNITVIDNNGYRELTKEEKNKLLTS</sequence>
<dbReference type="SUPFAM" id="SSF56235">
    <property type="entry name" value="N-terminal nucleophile aminohydrolases (Ntn hydrolases)"/>
    <property type="match status" value="1"/>
</dbReference>
<dbReference type="InterPro" id="IPR016050">
    <property type="entry name" value="Proteasome_bsu_CS"/>
</dbReference>
<evidence type="ECO:0000256" key="3">
    <source>
        <dbReference type="ARBA" id="ARBA00022670"/>
    </source>
</evidence>
<dbReference type="GO" id="GO:0010498">
    <property type="term" value="P:proteasomal protein catabolic process"/>
    <property type="evidence" value="ECO:0007669"/>
    <property type="project" value="UniProtKB-UniRule"/>
</dbReference>
<dbReference type="PROSITE" id="PS00854">
    <property type="entry name" value="PROTEASOME_BETA_1"/>
    <property type="match status" value="1"/>
</dbReference>
<dbReference type="AlphaFoldDB" id="A0A0M0BTM7"/>
<evidence type="ECO:0000256" key="9">
    <source>
        <dbReference type="HAMAP-Rule" id="MF_02113"/>
    </source>
</evidence>
<dbReference type="PRINTS" id="PR00141">
    <property type="entry name" value="PROTEASOME"/>
</dbReference>